<evidence type="ECO:0000313" key="4">
    <source>
        <dbReference type="Proteomes" id="UP000569914"/>
    </source>
</evidence>
<accession>A0A7Y9LAY0</accession>
<gene>
    <name evidence="3" type="ORF">BKA15_004618</name>
</gene>
<dbReference type="InterPro" id="IPR009597">
    <property type="entry name" value="DUF1206"/>
</dbReference>
<dbReference type="AlphaFoldDB" id="A0A7Y9LAY0"/>
<dbReference type="Pfam" id="PF06724">
    <property type="entry name" value="DUF1206"/>
    <property type="match status" value="3"/>
</dbReference>
<feature type="transmembrane region" description="Helical" evidence="1">
    <location>
        <begin position="229"/>
        <end position="252"/>
    </location>
</feature>
<dbReference type="Proteomes" id="UP000569914">
    <property type="component" value="Unassembled WGS sequence"/>
</dbReference>
<feature type="domain" description="DUF1206" evidence="2">
    <location>
        <begin position="100"/>
        <end position="166"/>
    </location>
</feature>
<feature type="domain" description="DUF1206" evidence="2">
    <location>
        <begin position="186"/>
        <end position="253"/>
    </location>
</feature>
<feature type="transmembrane region" description="Helical" evidence="1">
    <location>
        <begin position="136"/>
        <end position="157"/>
    </location>
</feature>
<proteinExistence type="predicted"/>
<protein>
    <recommendedName>
        <fullName evidence="2">DUF1206 domain-containing protein</fullName>
    </recommendedName>
</protein>
<organism evidence="3 4">
    <name type="scientific">Microlunatus parietis</name>
    <dbReference type="NCBI Taxonomy" id="682979"/>
    <lineage>
        <taxon>Bacteria</taxon>
        <taxon>Bacillati</taxon>
        <taxon>Actinomycetota</taxon>
        <taxon>Actinomycetes</taxon>
        <taxon>Propionibacteriales</taxon>
        <taxon>Propionibacteriaceae</taxon>
        <taxon>Microlunatus</taxon>
    </lineage>
</organism>
<keyword evidence="4" id="KW-1185">Reference proteome</keyword>
<feature type="transmembrane region" description="Helical" evidence="1">
    <location>
        <begin position="188"/>
        <end position="209"/>
    </location>
</feature>
<evidence type="ECO:0000313" key="3">
    <source>
        <dbReference type="EMBL" id="NYE73289.1"/>
    </source>
</evidence>
<dbReference type="RefSeq" id="WP_179754675.1">
    <property type="nucleotide sequence ID" value="NZ_JACCBU010000001.1"/>
</dbReference>
<comment type="caution">
    <text evidence="3">The sequence shown here is derived from an EMBL/GenBank/DDBJ whole genome shotgun (WGS) entry which is preliminary data.</text>
</comment>
<reference evidence="3 4" key="1">
    <citation type="submission" date="2020-07" db="EMBL/GenBank/DDBJ databases">
        <title>Sequencing the genomes of 1000 actinobacteria strains.</title>
        <authorList>
            <person name="Klenk H.-P."/>
        </authorList>
    </citation>
    <scope>NUCLEOTIDE SEQUENCE [LARGE SCALE GENOMIC DNA]</scope>
    <source>
        <strain evidence="3 4">DSM 22083</strain>
    </source>
</reference>
<evidence type="ECO:0000256" key="1">
    <source>
        <dbReference type="SAM" id="Phobius"/>
    </source>
</evidence>
<keyword evidence="1" id="KW-0812">Transmembrane</keyword>
<keyword evidence="1" id="KW-1133">Transmembrane helix</keyword>
<evidence type="ECO:0000259" key="2">
    <source>
        <dbReference type="Pfam" id="PF06724"/>
    </source>
</evidence>
<dbReference type="EMBL" id="JACCBU010000001">
    <property type="protein sequence ID" value="NYE73289.1"/>
    <property type="molecule type" value="Genomic_DNA"/>
</dbReference>
<feature type="transmembrane region" description="Helical" evidence="1">
    <location>
        <begin position="100"/>
        <end position="124"/>
    </location>
</feature>
<feature type="transmembrane region" description="Helical" evidence="1">
    <location>
        <begin position="58"/>
        <end position="79"/>
    </location>
</feature>
<name>A0A7Y9LAY0_9ACTN</name>
<feature type="domain" description="DUF1206" evidence="2">
    <location>
        <begin position="17"/>
        <end position="83"/>
    </location>
</feature>
<sequence>MGVPGAAGRAYRILIKVGLAGYGLMHLVLGALAVRLSFGGRSEASQQGALAELATQPFGRIGLWVAAIGLFALVPWRLIDAAVGYRWHDEPRRTFRRVTAVGQAVVYLWLGVSAVRIVLGAGAGGSRGEETASARLLALPLGPTLLMAVGAVVIWIGGAQVVKGLRKSFVDDLSGAGRLTVTLGRIGFPAKGIALVLVGVLAGWAGISYDPAKAGGLDDALQALRGQAFGPVLLAAVAVGLIAFGLFCFGWARRPRVQR</sequence>
<keyword evidence="1" id="KW-0472">Membrane</keyword>
<feature type="transmembrane region" description="Helical" evidence="1">
    <location>
        <begin position="19"/>
        <end position="38"/>
    </location>
</feature>